<keyword evidence="8" id="KW-1185">Reference proteome</keyword>
<dbReference type="InterPro" id="IPR000109">
    <property type="entry name" value="POT_fam"/>
</dbReference>
<feature type="non-terminal residue" evidence="7">
    <location>
        <position position="1"/>
    </location>
</feature>
<dbReference type="Pfam" id="PF00854">
    <property type="entry name" value="PTR2"/>
    <property type="match status" value="1"/>
</dbReference>
<comment type="similarity">
    <text evidence="2">Belongs to the major facilitator superfamily. Proton-dependent oligopeptide transporter (POT/PTR) (TC 2.A.17) family.</text>
</comment>
<gene>
    <name evidence="7" type="ORF">E1A91_D05G051900v1</name>
</gene>
<sequence>TCFCARLETNHVKFCYSWSIEFEYFSDNYLSQYTNYYGNKVTENGLISLRFLNKACVIKNPQQDLTSDGNASNPWSLLYNRSSGRAESVNQSDTGLVYGIIIAVTYSLDSFAVIQASTMDRHITPKLDIPAGSFGASVIITFVVGIALYDRIILPLALKMKGKPVCLSFKQRRETGLLCSCAATVSLTVVEYIRREIAIQEGLSDKPQAMVHISTLWILPYAIIVAANLQMLGASAGSLVVSSITSTVDNVTKTRGESWISSNINKGHYEYYYWVLDGSSILKFIYSLACSKAYGPRQEDHETINDC</sequence>
<organism evidence="7 8">
    <name type="scientific">Gossypium mustelinum</name>
    <name type="common">Cotton</name>
    <name type="synonym">Gossypium caicoense</name>
    <dbReference type="NCBI Taxonomy" id="34275"/>
    <lineage>
        <taxon>Eukaryota</taxon>
        <taxon>Viridiplantae</taxon>
        <taxon>Streptophyta</taxon>
        <taxon>Embryophyta</taxon>
        <taxon>Tracheophyta</taxon>
        <taxon>Spermatophyta</taxon>
        <taxon>Magnoliopsida</taxon>
        <taxon>eudicotyledons</taxon>
        <taxon>Gunneridae</taxon>
        <taxon>Pentapetalae</taxon>
        <taxon>rosids</taxon>
        <taxon>malvids</taxon>
        <taxon>Malvales</taxon>
        <taxon>Malvaceae</taxon>
        <taxon>Malvoideae</taxon>
        <taxon>Gossypium</taxon>
    </lineage>
</organism>
<evidence type="ECO:0000256" key="6">
    <source>
        <dbReference type="SAM" id="Phobius"/>
    </source>
</evidence>
<evidence type="ECO:0000256" key="3">
    <source>
        <dbReference type="ARBA" id="ARBA00022692"/>
    </source>
</evidence>
<evidence type="ECO:0000313" key="7">
    <source>
        <dbReference type="EMBL" id="TYI79875.1"/>
    </source>
</evidence>
<dbReference type="GO" id="GO:0016020">
    <property type="term" value="C:membrane"/>
    <property type="evidence" value="ECO:0007669"/>
    <property type="project" value="UniProtKB-SubCell"/>
</dbReference>
<reference evidence="7 8" key="1">
    <citation type="submission" date="2019-07" db="EMBL/GenBank/DDBJ databases">
        <title>WGS assembly of Gossypium mustelinum.</title>
        <authorList>
            <person name="Chen Z.J."/>
            <person name="Sreedasyam A."/>
            <person name="Ando A."/>
            <person name="Song Q."/>
            <person name="De L."/>
            <person name="Hulse-Kemp A."/>
            <person name="Ding M."/>
            <person name="Ye W."/>
            <person name="Kirkbride R."/>
            <person name="Jenkins J."/>
            <person name="Plott C."/>
            <person name="Lovell J."/>
            <person name="Lin Y.-M."/>
            <person name="Vaughn R."/>
            <person name="Liu B."/>
            <person name="Li W."/>
            <person name="Simpson S."/>
            <person name="Scheffler B."/>
            <person name="Saski C."/>
            <person name="Grover C."/>
            <person name="Hu G."/>
            <person name="Conover J."/>
            <person name="Carlson J."/>
            <person name="Shu S."/>
            <person name="Boston L."/>
            <person name="Williams M."/>
            <person name="Peterson D."/>
            <person name="Mcgee K."/>
            <person name="Jones D."/>
            <person name="Wendel J."/>
            <person name="Stelly D."/>
            <person name="Grimwood J."/>
            <person name="Schmutz J."/>
        </authorList>
    </citation>
    <scope>NUCLEOTIDE SEQUENCE [LARGE SCALE GENOMIC DNA]</scope>
    <source>
        <strain evidence="7">1408120.09</strain>
    </source>
</reference>
<keyword evidence="5 6" id="KW-0472">Membrane</keyword>
<accession>A0A5D2USU5</accession>
<evidence type="ECO:0000256" key="4">
    <source>
        <dbReference type="ARBA" id="ARBA00022989"/>
    </source>
</evidence>
<evidence type="ECO:0000256" key="1">
    <source>
        <dbReference type="ARBA" id="ARBA00004141"/>
    </source>
</evidence>
<keyword evidence="4 6" id="KW-1133">Transmembrane helix</keyword>
<feature type="transmembrane region" description="Helical" evidence="6">
    <location>
        <begin position="134"/>
        <end position="154"/>
    </location>
</feature>
<dbReference type="PANTHER" id="PTHR11654">
    <property type="entry name" value="OLIGOPEPTIDE TRANSPORTER-RELATED"/>
    <property type="match status" value="1"/>
</dbReference>
<dbReference type="AlphaFoldDB" id="A0A5D2USU5"/>
<dbReference type="EMBL" id="CM017653">
    <property type="protein sequence ID" value="TYI79875.1"/>
    <property type="molecule type" value="Genomic_DNA"/>
</dbReference>
<dbReference type="InterPro" id="IPR036259">
    <property type="entry name" value="MFS_trans_sf"/>
</dbReference>
<dbReference type="Proteomes" id="UP000323597">
    <property type="component" value="Chromosome D05"/>
</dbReference>
<comment type="subcellular location">
    <subcellularLocation>
        <location evidence="1">Membrane</location>
        <topology evidence="1">Multi-pass membrane protein</topology>
    </subcellularLocation>
</comment>
<dbReference type="Gene3D" id="1.20.1250.20">
    <property type="entry name" value="MFS general substrate transporter like domains"/>
    <property type="match status" value="1"/>
</dbReference>
<name>A0A5D2USU5_GOSMU</name>
<evidence type="ECO:0000313" key="8">
    <source>
        <dbReference type="Proteomes" id="UP000323597"/>
    </source>
</evidence>
<keyword evidence="3 6" id="KW-0812">Transmembrane</keyword>
<proteinExistence type="inferred from homology"/>
<dbReference type="GO" id="GO:0022857">
    <property type="term" value="F:transmembrane transporter activity"/>
    <property type="evidence" value="ECO:0007669"/>
    <property type="project" value="InterPro"/>
</dbReference>
<evidence type="ECO:0000256" key="2">
    <source>
        <dbReference type="ARBA" id="ARBA00005982"/>
    </source>
</evidence>
<protein>
    <submittedName>
        <fullName evidence="7">Uncharacterized protein</fullName>
    </submittedName>
</protein>
<evidence type="ECO:0000256" key="5">
    <source>
        <dbReference type="ARBA" id="ARBA00023136"/>
    </source>
</evidence>
<feature type="transmembrane region" description="Helical" evidence="6">
    <location>
        <begin position="95"/>
        <end position="114"/>
    </location>
</feature>